<sequence length="42" mass="4725">MLSYWLIIYLTGKDVRHLSTIVETISSPSFLDLHVMCSIPSG</sequence>
<reference evidence="1" key="1">
    <citation type="submission" date="2018-02" db="EMBL/GenBank/DDBJ databases">
        <title>Rhizophora mucronata_Transcriptome.</title>
        <authorList>
            <person name="Meera S.P."/>
            <person name="Sreeshan A."/>
            <person name="Augustine A."/>
        </authorList>
    </citation>
    <scope>NUCLEOTIDE SEQUENCE</scope>
    <source>
        <tissue evidence="1">Leaf</tissue>
    </source>
</reference>
<accession>A0A2P2N605</accession>
<evidence type="ECO:0000313" key="1">
    <source>
        <dbReference type="EMBL" id="MBX37826.1"/>
    </source>
</evidence>
<name>A0A2P2N605_RHIMU</name>
<protein>
    <submittedName>
        <fullName evidence="1">Uncharacterized protein</fullName>
    </submittedName>
</protein>
<organism evidence="1">
    <name type="scientific">Rhizophora mucronata</name>
    <name type="common">Asiatic mangrove</name>
    <dbReference type="NCBI Taxonomy" id="61149"/>
    <lineage>
        <taxon>Eukaryota</taxon>
        <taxon>Viridiplantae</taxon>
        <taxon>Streptophyta</taxon>
        <taxon>Embryophyta</taxon>
        <taxon>Tracheophyta</taxon>
        <taxon>Spermatophyta</taxon>
        <taxon>Magnoliopsida</taxon>
        <taxon>eudicotyledons</taxon>
        <taxon>Gunneridae</taxon>
        <taxon>Pentapetalae</taxon>
        <taxon>rosids</taxon>
        <taxon>fabids</taxon>
        <taxon>Malpighiales</taxon>
        <taxon>Rhizophoraceae</taxon>
        <taxon>Rhizophora</taxon>
    </lineage>
</organism>
<dbReference type="EMBL" id="GGEC01057342">
    <property type="protein sequence ID" value="MBX37826.1"/>
    <property type="molecule type" value="Transcribed_RNA"/>
</dbReference>
<proteinExistence type="predicted"/>
<dbReference type="AlphaFoldDB" id="A0A2P2N605"/>